<accession>A0A170AGZ6</accession>
<proteinExistence type="predicted"/>
<dbReference type="EMBL" id="CP017476">
    <property type="protein sequence ID" value="AOW11962.1"/>
    <property type="molecule type" value="Genomic_DNA"/>
</dbReference>
<dbReference type="AlphaFoldDB" id="A0A170AGZ6"/>
<gene>
    <name evidence="1" type="ORF">LPB072_02885</name>
    <name evidence="2" type="ORF">LPB72_02585</name>
</gene>
<evidence type="ECO:0000313" key="2">
    <source>
        <dbReference type="EMBL" id="OAD43908.1"/>
    </source>
</evidence>
<dbReference type="InterPro" id="IPR049708">
    <property type="entry name" value="PP0621-like"/>
</dbReference>
<dbReference type="RefSeq" id="WP_066085226.1">
    <property type="nucleotide sequence ID" value="NZ_CP017476.1"/>
</dbReference>
<dbReference type="EMBL" id="LVWD01000002">
    <property type="protein sequence ID" value="OAD43908.1"/>
    <property type="molecule type" value="Genomic_DNA"/>
</dbReference>
<protein>
    <recommendedName>
        <fullName evidence="5">MYND-type domain-containing protein</fullName>
    </recommendedName>
</protein>
<dbReference type="STRING" id="1763535.LPB072_02885"/>
<sequence>MKFLLVLSVIVVAIWLWRNNRQGDLDSTKRPPPKPTALPMAMVACLQCGTHLPESESVRGPGGRYCCDEHRQQHEHGTA</sequence>
<reference evidence="1 4" key="2">
    <citation type="submission" date="2016-10" db="EMBL/GenBank/DDBJ databases">
        <title>Hydorgenophaga sp. LPB0072 isolated from gastropod.</title>
        <authorList>
            <person name="Kim E."/>
            <person name="Yi H."/>
        </authorList>
    </citation>
    <scope>NUCLEOTIDE SEQUENCE [LARGE SCALE GENOMIC DNA]</scope>
    <source>
        <strain evidence="1 4">LPB0072</strain>
    </source>
</reference>
<organism evidence="1 4">
    <name type="scientific">Hydrogenophaga crassostreae</name>
    <dbReference type="NCBI Taxonomy" id="1763535"/>
    <lineage>
        <taxon>Bacteria</taxon>
        <taxon>Pseudomonadati</taxon>
        <taxon>Pseudomonadota</taxon>
        <taxon>Betaproteobacteria</taxon>
        <taxon>Burkholderiales</taxon>
        <taxon>Comamonadaceae</taxon>
        <taxon>Hydrogenophaga</taxon>
    </lineage>
</organism>
<evidence type="ECO:0008006" key="5">
    <source>
        <dbReference type="Google" id="ProtNLM"/>
    </source>
</evidence>
<evidence type="ECO:0000313" key="3">
    <source>
        <dbReference type="Proteomes" id="UP000185657"/>
    </source>
</evidence>
<dbReference type="Proteomes" id="UP000185680">
    <property type="component" value="Chromosome"/>
</dbReference>
<evidence type="ECO:0000313" key="1">
    <source>
        <dbReference type="EMBL" id="AOW11962.1"/>
    </source>
</evidence>
<dbReference type="Proteomes" id="UP000185657">
    <property type="component" value="Unassembled WGS sequence"/>
</dbReference>
<reference evidence="2 3" key="1">
    <citation type="submission" date="2016-02" db="EMBL/GenBank/DDBJ databases">
        <title>Draft genome sequence of Hydrogenophaga sp. LPB0072.</title>
        <authorList>
            <person name="Shin S.-K."/>
            <person name="Yi H."/>
        </authorList>
    </citation>
    <scope>NUCLEOTIDE SEQUENCE [LARGE SCALE GENOMIC DNA]</scope>
    <source>
        <strain evidence="2 3">LPB0072</strain>
    </source>
</reference>
<dbReference type="KEGG" id="hyl:LPB072_02885"/>
<name>A0A170AGZ6_9BURK</name>
<keyword evidence="3" id="KW-1185">Reference proteome</keyword>
<evidence type="ECO:0000313" key="4">
    <source>
        <dbReference type="Proteomes" id="UP000185680"/>
    </source>
</evidence>
<dbReference type="NCBIfam" id="NF041023">
    <property type="entry name" value="PP0621_fam"/>
    <property type="match status" value="1"/>
</dbReference>